<organism evidence="2 3">
    <name type="scientific">Paspalum notatum var. saurae</name>
    <dbReference type="NCBI Taxonomy" id="547442"/>
    <lineage>
        <taxon>Eukaryota</taxon>
        <taxon>Viridiplantae</taxon>
        <taxon>Streptophyta</taxon>
        <taxon>Embryophyta</taxon>
        <taxon>Tracheophyta</taxon>
        <taxon>Spermatophyta</taxon>
        <taxon>Magnoliopsida</taxon>
        <taxon>Liliopsida</taxon>
        <taxon>Poales</taxon>
        <taxon>Poaceae</taxon>
        <taxon>PACMAD clade</taxon>
        <taxon>Panicoideae</taxon>
        <taxon>Andropogonodae</taxon>
        <taxon>Paspaleae</taxon>
        <taxon>Paspalinae</taxon>
        <taxon>Paspalum</taxon>
    </lineage>
</organism>
<dbReference type="EMBL" id="CP144752">
    <property type="protein sequence ID" value="WVZ90209.1"/>
    <property type="molecule type" value="Genomic_DNA"/>
</dbReference>
<proteinExistence type="predicted"/>
<keyword evidence="3" id="KW-1185">Reference proteome</keyword>
<reference evidence="2 3" key="1">
    <citation type="submission" date="2024-02" db="EMBL/GenBank/DDBJ databases">
        <title>High-quality chromosome-scale genome assembly of Pensacola bahiagrass (Paspalum notatum Flugge var. saurae).</title>
        <authorList>
            <person name="Vega J.M."/>
            <person name="Podio M."/>
            <person name="Orjuela J."/>
            <person name="Siena L.A."/>
            <person name="Pessino S.C."/>
            <person name="Combes M.C."/>
            <person name="Mariac C."/>
            <person name="Albertini E."/>
            <person name="Pupilli F."/>
            <person name="Ortiz J.P.A."/>
            <person name="Leblanc O."/>
        </authorList>
    </citation>
    <scope>NUCLEOTIDE SEQUENCE [LARGE SCALE GENOMIC DNA]</scope>
    <source>
        <strain evidence="2">R1</strain>
        <tissue evidence="2">Leaf</tissue>
    </source>
</reference>
<evidence type="ECO:0000313" key="2">
    <source>
        <dbReference type="EMBL" id="WVZ90209.1"/>
    </source>
</evidence>
<name>A0AAQ3UDC6_PASNO</name>
<dbReference type="Proteomes" id="UP001341281">
    <property type="component" value="Chromosome 08"/>
</dbReference>
<feature type="region of interest" description="Disordered" evidence="1">
    <location>
        <begin position="1"/>
        <end position="72"/>
    </location>
</feature>
<protein>
    <submittedName>
        <fullName evidence="2">Uncharacterized protein</fullName>
    </submittedName>
</protein>
<gene>
    <name evidence="2" type="ORF">U9M48_036532</name>
</gene>
<dbReference type="AlphaFoldDB" id="A0AAQ3UDC6"/>
<evidence type="ECO:0000256" key="1">
    <source>
        <dbReference type="SAM" id="MobiDB-lite"/>
    </source>
</evidence>
<accession>A0AAQ3UDC6</accession>
<evidence type="ECO:0000313" key="3">
    <source>
        <dbReference type="Proteomes" id="UP001341281"/>
    </source>
</evidence>
<sequence length="105" mass="11549">MFALRGRTSLLEAVPARSNGDGQGSRGRRTTGRTEGSRAGQATSPRREEPRPLRPFALAKGQPRPPRAVPRREELRPPCILACPRGALPPAVRETELWLGWMDKG</sequence>